<dbReference type="Proteomes" id="UP000035085">
    <property type="component" value="Chromosome"/>
</dbReference>
<dbReference type="EMBL" id="CP010897">
    <property type="protein sequence ID" value="AJP56395.1"/>
    <property type="molecule type" value="Genomic_DNA"/>
</dbReference>
<evidence type="ECO:0000313" key="3">
    <source>
        <dbReference type="Proteomes" id="UP000035085"/>
    </source>
</evidence>
<gene>
    <name evidence="2" type="ORF">UC34_04075</name>
</gene>
<name>A0ABN4FPI9_9BURK</name>
<feature type="region of interest" description="Disordered" evidence="1">
    <location>
        <begin position="115"/>
        <end position="165"/>
    </location>
</feature>
<organism evidence="2 3">
    <name type="scientific">Pandoraea vervacti</name>
    <dbReference type="NCBI Taxonomy" id="656178"/>
    <lineage>
        <taxon>Bacteria</taxon>
        <taxon>Pseudomonadati</taxon>
        <taxon>Pseudomonadota</taxon>
        <taxon>Betaproteobacteria</taxon>
        <taxon>Burkholderiales</taxon>
        <taxon>Burkholderiaceae</taxon>
        <taxon>Pandoraea</taxon>
    </lineage>
</organism>
<evidence type="ECO:0000313" key="2">
    <source>
        <dbReference type="EMBL" id="AJP56395.1"/>
    </source>
</evidence>
<sequence>MKCYELAVEACRRDDNAAAEREVTQLVETLRQSDAMTLTANLRARVEQVGAELEAIREELDLAGRSDGQFTWDMIGGFEAFDAFAALGASGALGGAGASGPAGGTENAEHNFNTMSARHHPSPVSITQPATEPDNAADLLRHPRELSHVAVSEHESERAPIGDTQ</sequence>
<reference evidence="3" key="1">
    <citation type="submission" date="2015-02" db="EMBL/GenBank/DDBJ databases">
        <title>Complete Genome Sequencing of Pandoraea vervacti NS15 sp. nov.</title>
        <authorList>
            <person name="Chan K.-G."/>
        </authorList>
    </citation>
    <scope>NUCLEOTIDE SEQUENCE [LARGE SCALE GENOMIC DNA]</scope>
    <source>
        <strain evidence="3">NS15</strain>
    </source>
</reference>
<protein>
    <submittedName>
        <fullName evidence="2">Uncharacterized protein</fullName>
    </submittedName>
</protein>
<keyword evidence="3" id="KW-1185">Reference proteome</keyword>
<proteinExistence type="predicted"/>
<accession>A0ABN4FPI9</accession>
<feature type="compositionally biased region" description="Basic and acidic residues" evidence="1">
    <location>
        <begin position="139"/>
        <end position="165"/>
    </location>
</feature>
<evidence type="ECO:0000256" key="1">
    <source>
        <dbReference type="SAM" id="MobiDB-lite"/>
    </source>
</evidence>